<evidence type="ECO:0000313" key="2">
    <source>
        <dbReference type="EMBL" id="ACA58741.1"/>
    </source>
</evidence>
<keyword evidence="3" id="KW-1185">Reference proteome</keyword>
<dbReference type="KEGG" id="dau:Daud_0177"/>
<gene>
    <name evidence="2" type="ordered locus">Daud_0177</name>
</gene>
<organism evidence="2 3">
    <name type="scientific">Desulforudis audaxviator (strain MP104C)</name>
    <dbReference type="NCBI Taxonomy" id="477974"/>
    <lineage>
        <taxon>Bacteria</taxon>
        <taxon>Bacillati</taxon>
        <taxon>Bacillota</taxon>
        <taxon>Clostridia</taxon>
        <taxon>Thermoanaerobacterales</taxon>
        <taxon>Candidatus Desulforudaceae</taxon>
        <taxon>Candidatus Desulforudis</taxon>
    </lineage>
</organism>
<sequence>MRFLSYLMIGLGILLLAGFAGWGVWIFLTADVIPVLLRLGIAAVGLGFGILLVVLWLEKRREGDEG</sequence>
<dbReference type="STRING" id="477974.Daud_0177"/>
<evidence type="ECO:0000256" key="1">
    <source>
        <dbReference type="SAM" id="Phobius"/>
    </source>
</evidence>
<proteinExistence type="predicted"/>
<feature type="transmembrane region" description="Helical" evidence="1">
    <location>
        <begin position="35"/>
        <end position="57"/>
    </location>
</feature>
<feature type="transmembrane region" description="Helical" evidence="1">
    <location>
        <begin position="6"/>
        <end position="28"/>
    </location>
</feature>
<name>B1I0S0_DESAP</name>
<dbReference type="EMBL" id="CP000860">
    <property type="protein sequence ID" value="ACA58741.1"/>
    <property type="molecule type" value="Genomic_DNA"/>
</dbReference>
<reference evidence="2 3" key="2">
    <citation type="journal article" date="2008" name="Science">
        <title>Environmental genomics reveals a single-species ecosystem deep within Earth.</title>
        <authorList>
            <person name="Chivian D."/>
            <person name="Brodie E.L."/>
            <person name="Alm E.J."/>
            <person name="Culley D.E."/>
            <person name="Dehal P.S."/>
            <person name="Desantis T.Z."/>
            <person name="Gihring T.M."/>
            <person name="Lapidus A."/>
            <person name="Lin L.H."/>
            <person name="Lowry S.R."/>
            <person name="Moser D.P."/>
            <person name="Richardson P.M."/>
            <person name="Southam G."/>
            <person name="Wanger G."/>
            <person name="Pratt L.M."/>
            <person name="Andersen G.L."/>
            <person name="Hazen T.C."/>
            <person name="Brockman F.J."/>
            <person name="Arkin A.P."/>
            <person name="Onstott T.C."/>
        </authorList>
    </citation>
    <scope>NUCLEOTIDE SEQUENCE [LARGE SCALE GENOMIC DNA]</scope>
    <source>
        <strain evidence="2 3">MP104C</strain>
    </source>
</reference>
<protein>
    <submittedName>
        <fullName evidence="2">Uncharacterized protein</fullName>
    </submittedName>
</protein>
<dbReference type="Proteomes" id="UP000008544">
    <property type="component" value="Chromosome"/>
</dbReference>
<keyword evidence="1" id="KW-1133">Transmembrane helix</keyword>
<evidence type="ECO:0000313" key="3">
    <source>
        <dbReference type="Proteomes" id="UP000008544"/>
    </source>
</evidence>
<dbReference type="RefSeq" id="WP_012301334.1">
    <property type="nucleotide sequence ID" value="NC_010424.1"/>
</dbReference>
<dbReference type="HOGENOM" id="CLU_2824036_0_0_9"/>
<keyword evidence="1" id="KW-0812">Transmembrane</keyword>
<keyword evidence="1" id="KW-0472">Membrane</keyword>
<accession>B1I0S0</accession>
<dbReference type="AlphaFoldDB" id="B1I0S0"/>
<reference evidence="3" key="1">
    <citation type="submission" date="2007-10" db="EMBL/GenBank/DDBJ databases">
        <title>Complete sequence of chromosome of Desulforudis audaxviator MP104C.</title>
        <authorList>
            <person name="Copeland A."/>
            <person name="Lucas S."/>
            <person name="Lapidus A."/>
            <person name="Barry K."/>
            <person name="Glavina del Rio T."/>
            <person name="Dalin E."/>
            <person name="Tice H."/>
            <person name="Bruce D."/>
            <person name="Pitluck S."/>
            <person name="Lowry S.R."/>
            <person name="Larimer F."/>
            <person name="Land M.L."/>
            <person name="Hauser L."/>
            <person name="Kyrpides N."/>
            <person name="Ivanova N.N."/>
            <person name="Richardson P."/>
        </authorList>
    </citation>
    <scope>NUCLEOTIDE SEQUENCE [LARGE SCALE GENOMIC DNA]</scope>
    <source>
        <strain evidence="3">MP104C</strain>
    </source>
</reference>